<sequence length="601" mass="68932">MKIQKMGKDNNNTIMRYFKRGGQKLPFCFRITGNSSKVKSGVEAVEGDQSKTVFDALKENKTFKKIMTKNKDKEMVIERSKGHHPRAAIKPDFPCCLIEKDELLDISFVKREGPAPTKIKIEKRTLERNHLVTFAIKTTGGDRVKRLMKNNALRRNLSDVSVYAFNDEKLKSALRNDGRFNNIIFTTGCKLYDLETEREYELSHTVEHLDGKHFKVIARNETPVSSLEDVPGDEFNEACSEELKENQGANLDSTEARPTEKSRAKKAENPYKQIPDSEETLKYLRAQFPGLLDTLLERLEKRKTKAEVQKVFREEYDKSVQSFSEVFKVKNLMTLSNSVCQIRREGSAVGSGFLLYGRFILTNAHVVHENIHSGKLIKKFQAVFDYEHLNSKTTEVQIKDEVPVYGYRTDAQQRFDFALLELDAAEFIIEGRKELLELYHGYPPHGSICIVGHPEGGIKRMDPCSLIGQLQIQEAVDQHKSENDIVSHMITKKSIEENWKVYDNQINYHSCFFHGSSGSPVFDEDCKLIGVHTGGYVYEGKENKIRSIVEYCYHIRPILEKIRAEAKIKGLNEIVDFLQKYTNENNNNQPHNNSDVVMEEV</sequence>
<dbReference type="GO" id="GO:0000785">
    <property type="term" value="C:chromatin"/>
    <property type="evidence" value="ECO:0007669"/>
    <property type="project" value="TreeGrafter"/>
</dbReference>
<keyword evidence="9" id="KW-1185">Reference proteome</keyword>
<feature type="compositionally biased region" description="Basic and acidic residues" evidence="7">
    <location>
        <begin position="254"/>
        <end position="269"/>
    </location>
</feature>
<dbReference type="STRING" id="623744.A0A553P146"/>
<evidence type="ECO:0000256" key="2">
    <source>
        <dbReference type="ARBA" id="ARBA00022670"/>
    </source>
</evidence>
<evidence type="ECO:0000256" key="6">
    <source>
        <dbReference type="RuleBase" id="RU004296"/>
    </source>
</evidence>
<dbReference type="OrthoDB" id="10025068at2759"/>
<keyword evidence="2 6" id="KW-0645">Protease</keyword>
<keyword evidence="5 6" id="KW-0720">Serine protease</keyword>
<keyword evidence="3" id="KW-0732">Signal</keyword>
<evidence type="ECO:0000256" key="3">
    <source>
        <dbReference type="ARBA" id="ARBA00022729"/>
    </source>
</evidence>
<keyword evidence="4 6" id="KW-0378">Hydrolase</keyword>
<dbReference type="InterPro" id="IPR043504">
    <property type="entry name" value="Peptidase_S1_PA_chymotrypsin"/>
</dbReference>
<proteinExistence type="inferred from homology"/>
<dbReference type="EC" id="3.4.21.-" evidence="6"/>
<accession>A0A553P146</accession>
<dbReference type="GO" id="GO:0006260">
    <property type="term" value="P:DNA replication"/>
    <property type="evidence" value="ECO:0007669"/>
    <property type="project" value="TreeGrafter"/>
</dbReference>
<dbReference type="InterPro" id="IPR009003">
    <property type="entry name" value="Peptidase_S1_PA"/>
</dbReference>
<dbReference type="InterPro" id="IPR008256">
    <property type="entry name" value="Peptidase_S1B"/>
</dbReference>
<dbReference type="AlphaFoldDB" id="A0A553P146"/>
<evidence type="ECO:0000256" key="4">
    <source>
        <dbReference type="ARBA" id="ARBA00022801"/>
    </source>
</evidence>
<protein>
    <recommendedName>
        <fullName evidence="6">Serine protease</fullName>
        <ecNumber evidence="6">3.4.21.-</ecNumber>
    </recommendedName>
</protein>
<dbReference type="PANTHER" id="PTHR14389">
    <property type="entry name" value="SI:CH1073-475A24.1"/>
    <property type="match status" value="1"/>
</dbReference>
<dbReference type="PRINTS" id="PR00839">
    <property type="entry name" value="V8PROTEASE"/>
</dbReference>
<gene>
    <name evidence="8" type="ORF">DNTS_011659</name>
</gene>
<evidence type="ECO:0000256" key="7">
    <source>
        <dbReference type="SAM" id="MobiDB-lite"/>
    </source>
</evidence>
<evidence type="ECO:0000313" key="9">
    <source>
        <dbReference type="Proteomes" id="UP000316079"/>
    </source>
</evidence>
<evidence type="ECO:0000256" key="1">
    <source>
        <dbReference type="ARBA" id="ARBA00008764"/>
    </source>
</evidence>
<dbReference type="Proteomes" id="UP000316079">
    <property type="component" value="Unassembled WGS sequence"/>
</dbReference>
<organism evidence="8 9">
    <name type="scientific">Danionella cerebrum</name>
    <dbReference type="NCBI Taxonomy" id="2873325"/>
    <lineage>
        <taxon>Eukaryota</taxon>
        <taxon>Metazoa</taxon>
        <taxon>Chordata</taxon>
        <taxon>Craniata</taxon>
        <taxon>Vertebrata</taxon>
        <taxon>Euteleostomi</taxon>
        <taxon>Actinopterygii</taxon>
        <taxon>Neopterygii</taxon>
        <taxon>Teleostei</taxon>
        <taxon>Ostariophysi</taxon>
        <taxon>Cypriniformes</taxon>
        <taxon>Danionidae</taxon>
        <taxon>Danioninae</taxon>
        <taxon>Danionella</taxon>
    </lineage>
</organism>
<dbReference type="GO" id="GO:0005634">
    <property type="term" value="C:nucleus"/>
    <property type="evidence" value="ECO:0007669"/>
    <property type="project" value="TreeGrafter"/>
</dbReference>
<comment type="caution">
    <text evidence="8">The sequence shown here is derived from an EMBL/GenBank/DDBJ whole genome shotgun (WGS) entry which is preliminary data.</text>
</comment>
<name>A0A553P146_9TELE</name>
<dbReference type="EMBL" id="SRMA01026753">
    <property type="protein sequence ID" value="TRY71413.1"/>
    <property type="molecule type" value="Genomic_DNA"/>
</dbReference>
<dbReference type="GO" id="GO:0006508">
    <property type="term" value="P:proteolysis"/>
    <property type="evidence" value="ECO:0007669"/>
    <property type="project" value="UniProtKB-KW"/>
</dbReference>
<comment type="similarity">
    <text evidence="1 6">Belongs to the peptidase S1B family.</text>
</comment>
<dbReference type="Pfam" id="PF13365">
    <property type="entry name" value="Trypsin_2"/>
    <property type="match status" value="1"/>
</dbReference>
<dbReference type="Gene3D" id="2.40.10.10">
    <property type="entry name" value="Trypsin-like serine proteases"/>
    <property type="match status" value="2"/>
</dbReference>
<reference evidence="8 9" key="1">
    <citation type="journal article" date="2019" name="Sci. Data">
        <title>Hybrid genome assembly and annotation of Danionella translucida.</title>
        <authorList>
            <person name="Kadobianskyi M."/>
            <person name="Schulze L."/>
            <person name="Schuelke M."/>
            <person name="Judkewitz B."/>
        </authorList>
    </citation>
    <scope>NUCLEOTIDE SEQUENCE [LARGE SCALE GENOMIC DNA]</scope>
    <source>
        <strain evidence="8 9">Bolton</strain>
    </source>
</reference>
<dbReference type="GO" id="GO:0008236">
    <property type="term" value="F:serine-type peptidase activity"/>
    <property type="evidence" value="ECO:0007669"/>
    <property type="project" value="UniProtKB-KW"/>
</dbReference>
<feature type="region of interest" description="Disordered" evidence="7">
    <location>
        <begin position="241"/>
        <end position="272"/>
    </location>
</feature>
<evidence type="ECO:0000256" key="5">
    <source>
        <dbReference type="ARBA" id="ARBA00022825"/>
    </source>
</evidence>
<dbReference type="SUPFAM" id="SSF50494">
    <property type="entry name" value="Trypsin-like serine proteases"/>
    <property type="match status" value="1"/>
</dbReference>
<evidence type="ECO:0000313" key="8">
    <source>
        <dbReference type="EMBL" id="TRY71413.1"/>
    </source>
</evidence>
<dbReference type="PANTHER" id="PTHR14389:SF3">
    <property type="entry name" value="PROTEIN FAM111A-LIKE"/>
    <property type="match status" value="1"/>
</dbReference>